<evidence type="ECO:0000256" key="2">
    <source>
        <dbReference type="SAM" id="MobiDB-lite"/>
    </source>
</evidence>
<gene>
    <name evidence="3" type="ORF">SMACR_02969</name>
</gene>
<keyword evidence="1" id="KW-0539">Nucleus</keyword>
<dbReference type="AlphaFoldDB" id="A0A8S8ZX85"/>
<dbReference type="EMBL" id="NMPR01000020">
    <property type="protein sequence ID" value="KAA8634613.1"/>
    <property type="molecule type" value="Genomic_DNA"/>
</dbReference>
<proteinExistence type="predicted"/>
<evidence type="ECO:0008006" key="5">
    <source>
        <dbReference type="Google" id="ProtNLM"/>
    </source>
</evidence>
<dbReference type="VEuPathDB" id="FungiDB:SMAC_02969"/>
<comment type="caution">
    <text evidence="3">The sequence shown here is derived from an EMBL/GenBank/DDBJ whole genome shotgun (WGS) entry which is preliminary data.</text>
</comment>
<dbReference type="CDD" id="cd00067">
    <property type="entry name" value="GAL4"/>
    <property type="match status" value="1"/>
</dbReference>
<dbReference type="OMA" id="AFLHYPQ"/>
<dbReference type="Proteomes" id="UP000433876">
    <property type="component" value="Unassembled WGS sequence"/>
</dbReference>
<accession>A0A8S8ZX85</accession>
<name>A0A8S8ZX85_SORMA</name>
<evidence type="ECO:0000313" key="3">
    <source>
        <dbReference type="EMBL" id="KAA8634613.1"/>
    </source>
</evidence>
<feature type="region of interest" description="Disordered" evidence="2">
    <location>
        <begin position="1"/>
        <end position="37"/>
    </location>
</feature>
<dbReference type="GO" id="GO:0000981">
    <property type="term" value="F:DNA-binding transcription factor activity, RNA polymerase II-specific"/>
    <property type="evidence" value="ECO:0007669"/>
    <property type="project" value="InterPro"/>
</dbReference>
<feature type="compositionally biased region" description="Basic residues" evidence="2">
    <location>
        <begin position="1"/>
        <end position="10"/>
    </location>
</feature>
<evidence type="ECO:0000313" key="4">
    <source>
        <dbReference type="Proteomes" id="UP000433876"/>
    </source>
</evidence>
<evidence type="ECO:0000256" key="1">
    <source>
        <dbReference type="ARBA" id="ARBA00023242"/>
    </source>
</evidence>
<protein>
    <recommendedName>
        <fullName evidence="5">Zn(2)-C6 fungal-type domain-containing protein</fullName>
    </recommendedName>
</protein>
<dbReference type="PANTHER" id="PTHR35392">
    <property type="entry name" value="ZN(II)2CYS6 TRANSCRIPTION FACTOR (EUROFUNG)-RELATED-RELATED"/>
    <property type="match status" value="1"/>
</dbReference>
<dbReference type="PANTHER" id="PTHR35392:SF3">
    <property type="entry name" value="ZN(2)-C6 FUNGAL-TYPE DOMAIN-CONTAINING PROTEIN"/>
    <property type="match status" value="1"/>
</dbReference>
<organism evidence="3 4">
    <name type="scientific">Sordaria macrospora</name>
    <dbReference type="NCBI Taxonomy" id="5147"/>
    <lineage>
        <taxon>Eukaryota</taxon>
        <taxon>Fungi</taxon>
        <taxon>Dikarya</taxon>
        <taxon>Ascomycota</taxon>
        <taxon>Pezizomycotina</taxon>
        <taxon>Sordariomycetes</taxon>
        <taxon>Sordariomycetidae</taxon>
        <taxon>Sordariales</taxon>
        <taxon>Sordariaceae</taxon>
        <taxon>Sordaria</taxon>
    </lineage>
</organism>
<dbReference type="InterPro" id="IPR001138">
    <property type="entry name" value="Zn2Cys6_DnaBD"/>
</dbReference>
<reference evidence="3 4" key="1">
    <citation type="submission" date="2017-07" db="EMBL/GenBank/DDBJ databases">
        <title>Genome sequence of the Sordaria macrospora wild type strain R19027.</title>
        <authorList>
            <person name="Nowrousian M."/>
            <person name="Teichert I."/>
            <person name="Kueck U."/>
        </authorList>
    </citation>
    <scope>NUCLEOTIDE SEQUENCE [LARGE SCALE GENOMIC DNA]</scope>
    <source>
        <strain evidence="3 4">R19027</strain>
        <tissue evidence="3">Mycelium</tissue>
    </source>
</reference>
<dbReference type="InterPro" id="IPR052973">
    <property type="entry name" value="Fungal_sec-metab_reg_TF"/>
</dbReference>
<sequence length="821" mass="92784">MNPNLRKRRAYCPEQSPAEPVLQDFPPHPHRSSPAAGCFEQTPPLPQQQQQQHLPVNNNLNQYILRQAPNIEVTITVSLYDLLNLHRPEQQQLLLEKAAPSLEVPVGTLLELTKLQSHSHKRPRLDPPPLAMSTPYTDDLSGHEESQEKPPPSGRSNHDPNNESRKPFAVFAAAAEPGCFSSGWSSGPLASCLQDYLCQPFSSFVGPSEYSPLPSTTQHEYGGLRPAMVDGVASFQPTTTVSMSSTSVASEPVSLFAGGGGPAIGDPFLANYPPLQPTPLTGAQPLATREEMIYPTTSPIANYDGSPDSSRAAVAGAGARVPQPHLMSPTVTSLMSNSYPAELDTSVYGRSGSIPGIHQGYMGEQAFGVKNDAMRYEMQQRSTAFDMFPHPRTISARRGPFKNHDQREQTAHTRKIGSCIRCRMQRIRCNLDPEDEKGPCLGCKKIAANTTKIYRLNCLRWKIMDVKLFKPGQVKDHKWTERWKDSVVDDIGNWVSSEVRTIRVTEGYTGKWIELQVRQFEPQPGDSLYRKWVSKNGEVKKARVPAFAIVDMESAKSSFDEYIKRALGSCCTYLLRKQKLLQRTYFLALKVMQDPSTHETERRLIKSTLDLWMSVRLTTKSFEIVGEERLGMPRDIINDPDSPLCGKIPLPPVMGAQIDSILIHQVQPQLRRDTLEELQKMTQEKKQRTWLTTYLVTFILLHNIALITRHDADYAKKHNMGRRFAREDSVREYNIGANTLLAYFHYCNRAIYPFSAECKDPDLQSLAELDDDAMRFVRETRQSVAEQKSNWERVLAREDYEDQYYYVSQLFEPNWQPRVMA</sequence>
<dbReference type="GO" id="GO:0008270">
    <property type="term" value="F:zinc ion binding"/>
    <property type="evidence" value="ECO:0007669"/>
    <property type="project" value="InterPro"/>
</dbReference>
<feature type="region of interest" description="Disordered" evidence="2">
    <location>
        <begin position="115"/>
        <end position="164"/>
    </location>
</feature>